<feature type="non-terminal residue" evidence="2">
    <location>
        <position position="91"/>
    </location>
</feature>
<dbReference type="AlphaFoldDB" id="A0A6J4T5X7"/>
<evidence type="ECO:0000256" key="1">
    <source>
        <dbReference type="SAM" id="MobiDB-lite"/>
    </source>
</evidence>
<feature type="compositionally biased region" description="Basic residues" evidence="1">
    <location>
        <begin position="50"/>
        <end position="59"/>
    </location>
</feature>
<feature type="compositionally biased region" description="Low complexity" evidence="1">
    <location>
        <begin position="39"/>
        <end position="49"/>
    </location>
</feature>
<feature type="compositionally biased region" description="Basic residues" evidence="1">
    <location>
        <begin position="24"/>
        <end position="36"/>
    </location>
</feature>
<proteinExistence type="predicted"/>
<feature type="non-terminal residue" evidence="2">
    <location>
        <position position="1"/>
    </location>
</feature>
<dbReference type="EMBL" id="CADCVQ010000124">
    <property type="protein sequence ID" value="CAA9514857.1"/>
    <property type="molecule type" value="Genomic_DNA"/>
</dbReference>
<sequence>CNPTLRRLQRTAITPTQSLPASRAPKRSSPRGRRERSRGSCTSPAARCASRSRRRRRASRCCCVTATAPCCRISRRRGRSRSRREVAGVAA</sequence>
<feature type="region of interest" description="Disordered" evidence="1">
    <location>
        <begin position="1"/>
        <end position="59"/>
    </location>
</feature>
<feature type="compositionally biased region" description="Polar residues" evidence="1">
    <location>
        <begin position="11"/>
        <end position="20"/>
    </location>
</feature>
<evidence type="ECO:0000313" key="2">
    <source>
        <dbReference type="EMBL" id="CAA9514857.1"/>
    </source>
</evidence>
<name>A0A6J4T5X7_9ACTN</name>
<accession>A0A6J4T5X7</accession>
<protein>
    <submittedName>
        <fullName evidence="2">Uncharacterized protein</fullName>
    </submittedName>
</protein>
<gene>
    <name evidence="2" type="ORF">AVDCRST_MAG67-3027</name>
</gene>
<reference evidence="2" key="1">
    <citation type="submission" date="2020-02" db="EMBL/GenBank/DDBJ databases">
        <authorList>
            <person name="Meier V. D."/>
        </authorList>
    </citation>
    <scope>NUCLEOTIDE SEQUENCE</scope>
    <source>
        <strain evidence="2">AVDCRST_MAG67</strain>
    </source>
</reference>
<organism evidence="2">
    <name type="scientific">uncultured Solirubrobacteraceae bacterium</name>
    <dbReference type="NCBI Taxonomy" id="1162706"/>
    <lineage>
        <taxon>Bacteria</taxon>
        <taxon>Bacillati</taxon>
        <taxon>Actinomycetota</taxon>
        <taxon>Thermoleophilia</taxon>
        <taxon>Solirubrobacterales</taxon>
        <taxon>Solirubrobacteraceae</taxon>
        <taxon>environmental samples</taxon>
    </lineage>
</organism>